<dbReference type="AlphaFoldDB" id="A0A0E9WQE4"/>
<dbReference type="EMBL" id="GBXM01016889">
    <property type="protein sequence ID" value="JAH91688.1"/>
    <property type="molecule type" value="Transcribed_RNA"/>
</dbReference>
<accession>A0A0E9WQE4</accession>
<organism evidence="1">
    <name type="scientific">Anguilla anguilla</name>
    <name type="common">European freshwater eel</name>
    <name type="synonym">Muraena anguilla</name>
    <dbReference type="NCBI Taxonomy" id="7936"/>
    <lineage>
        <taxon>Eukaryota</taxon>
        <taxon>Metazoa</taxon>
        <taxon>Chordata</taxon>
        <taxon>Craniata</taxon>
        <taxon>Vertebrata</taxon>
        <taxon>Euteleostomi</taxon>
        <taxon>Actinopterygii</taxon>
        <taxon>Neopterygii</taxon>
        <taxon>Teleostei</taxon>
        <taxon>Anguilliformes</taxon>
        <taxon>Anguillidae</taxon>
        <taxon>Anguilla</taxon>
    </lineage>
</organism>
<name>A0A0E9WQE4_ANGAN</name>
<reference evidence="1" key="1">
    <citation type="submission" date="2014-11" db="EMBL/GenBank/DDBJ databases">
        <authorList>
            <person name="Amaro Gonzalez C."/>
        </authorList>
    </citation>
    <scope>NUCLEOTIDE SEQUENCE</scope>
</reference>
<protein>
    <submittedName>
        <fullName evidence="1">Uncharacterized protein</fullName>
    </submittedName>
</protein>
<reference evidence="1" key="2">
    <citation type="journal article" date="2015" name="Fish Shellfish Immunol.">
        <title>Early steps in the European eel (Anguilla anguilla)-Vibrio vulnificus interaction in the gills: Role of the RtxA13 toxin.</title>
        <authorList>
            <person name="Callol A."/>
            <person name="Pajuelo D."/>
            <person name="Ebbesson L."/>
            <person name="Teles M."/>
            <person name="MacKenzie S."/>
            <person name="Amaro C."/>
        </authorList>
    </citation>
    <scope>NUCLEOTIDE SEQUENCE</scope>
</reference>
<proteinExistence type="predicted"/>
<evidence type="ECO:0000313" key="1">
    <source>
        <dbReference type="EMBL" id="JAH91688.1"/>
    </source>
</evidence>
<sequence>MWSSLSGILPHTRMVIVNKCVRITHPLFQLPFNDDDGSTQYSIFIFPQRSQEKSWLTPFKVKY</sequence>